<organism evidence="2 3">
    <name type="scientific">Phenylobacterium ferrooxidans</name>
    <dbReference type="NCBI Taxonomy" id="2982689"/>
    <lineage>
        <taxon>Bacteria</taxon>
        <taxon>Pseudomonadati</taxon>
        <taxon>Pseudomonadota</taxon>
        <taxon>Alphaproteobacteria</taxon>
        <taxon>Caulobacterales</taxon>
        <taxon>Caulobacteraceae</taxon>
        <taxon>Phenylobacterium</taxon>
    </lineage>
</organism>
<evidence type="ECO:0000259" key="1">
    <source>
        <dbReference type="Pfam" id="PF00561"/>
    </source>
</evidence>
<accession>A0ABW6CYB5</accession>
<keyword evidence="2" id="KW-0378">Hydrolase</keyword>
<protein>
    <submittedName>
        <fullName evidence="2">Alpha/beta hydrolase</fullName>
    </submittedName>
</protein>
<dbReference type="Proteomes" id="UP001598130">
    <property type="component" value="Unassembled WGS sequence"/>
</dbReference>
<dbReference type="Pfam" id="PF00561">
    <property type="entry name" value="Abhydrolase_1"/>
    <property type="match status" value="1"/>
</dbReference>
<dbReference type="InterPro" id="IPR000073">
    <property type="entry name" value="AB_hydrolase_1"/>
</dbReference>
<keyword evidence="3" id="KW-1185">Reference proteome</keyword>
<comment type="caution">
    <text evidence="2">The sequence shown here is derived from an EMBL/GenBank/DDBJ whole genome shotgun (WGS) entry which is preliminary data.</text>
</comment>
<evidence type="ECO:0000313" key="3">
    <source>
        <dbReference type="Proteomes" id="UP001598130"/>
    </source>
</evidence>
<name>A0ABW6CYB5_9CAUL</name>
<sequence length="300" mass="32120">MPQIIANGIPLEYAVYGPEKGEAVLLIMGFGAQMTRWSPQFIRELTNRGYRVIVHDNRDVGLSHRFEEHGEPDMTAIYTALMSGQTPDVPYHLADMARDSVGLLEVLGVERAHVVGASMGGMIAQLVAANHPEKTASLVSIMSTTGNPAVPPAKPEAMAALTKPGVDPAVDMDKHVWSGLESHKVIGSPGYPTPDEILIERIRADARRAYYPVGRARQMAAVVACGDRRPLLAAITAPTVVIHGEADPLVPVEGGRDTAASIPGAELHTIPGMGHDLPHQLIPRIADLIERATARARESA</sequence>
<dbReference type="RefSeq" id="WP_377371261.1">
    <property type="nucleotide sequence ID" value="NZ_JAOTJD010000042.1"/>
</dbReference>
<dbReference type="SUPFAM" id="SSF53474">
    <property type="entry name" value="alpha/beta-Hydrolases"/>
    <property type="match status" value="1"/>
</dbReference>
<evidence type="ECO:0000313" key="2">
    <source>
        <dbReference type="EMBL" id="MFD3265903.1"/>
    </source>
</evidence>
<reference evidence="2 3" key="1">
    <citation type="submission" date="2022-09" db="EMBL/GenBank/DDBJ databases">
        <title>New species of Phenylobacterium.</title>
        <authorList>
            <person name="Mieszkin S."/>
        </authorList>
    </citation>
    <scope>NUCLEOTIDE SEQUENCE [LARGE SCALE GENOMIC DNA]</scope>
    <source>
        <strain evidence="2 3">HK31-G</strain>
    </source>
</reference>
<dbReference type="InterPro" id="IPR050471">
    <property type="entry name" value="AB_hydrolase"/>
</dbReference>
<dbReference type="Gene3D" id="3.40.50.1820">
    <property type="entry name" value="alpha/beta hydrolase"/>
    <property type="match status" value="1"/>
</dbReference>
<dbReference type="PANTHER" id="PTHR43433">
    <property type="entry name" value="HYDROLASE, ALPHA/BETA FOLD FAMILY PROTEIN"/>
    <property type="match status" value="1"/>
</dbReference>
<gene>
    <name evidence="2" type="ORF">OCL97_18255</name>
</gene>
<dbReference type="GO" id="GO:0016787">
    <property type="term" value="F:hydrolase activity"/>
    <property type="evidence" value="ECO:0007669"/>
    <property type="project" value="UniProtKB-KW"/>
</dbReference>
<feature type="domain" description="AB hydrolase-1" evidence="1">
    <location>
        <begin position="23"/>
        <end position="151"/>
    </location>
</feature>
<dbReference type="PANTHER" id="PTHR43433:SF5">
    <property type="entry name" value="AB HYDROLASE-1 DOMAIN-CONTAINING PROTEIN"/>
    <property type="match status" value="1"/>
</dbReference>
<proteinExistence type="predicted"/>
<dbReference type="InterPro" id="IPR029058">
    <property type="entry name" value="AB_hydrolase_fold"/>
</dbReference>
<dbReference type="EMBL" id="JAOTJD010000042">
    <property type="protein sequence ID" value="MFD3265903.1"/>
    <property type="molecule type" value="Genomic_DNA"/>
</dbReference>